<proteinExistence type="predicted"/>
<dbReference type="FunFam" id="3.60.20.40:FF:000006">
    <property type="entry name" value="Protein CBG05566"/>
    <property type="match status" value="1"/>
</dbReference>
<dbReference type="PANTHER" id="PTHR11686">
    <property type="entry name" value="GAMMA GLUTAMYL TRANSPEPTIDASE"/>
    <property type="match status" value="1"/>
</dbReference>
<feature type="binding site" evidence="1">
    <location>
        <position position="34"/>
    </location>
    <ligand>
        <name>L-glutamate</name>
        <dbReference type="ChEBI" id="CHEBI:29985"/>
    </ligand>
</feature>
<dbReference type="PANTHER" id="PTHR11686:SF17">
    <property type="entry name" value="GAMMA-GLUTAMYLTRANSPEPTIDASE 1"/>
    <property type="match status" value="1"/>
</dbReference>
<feature type="binding site" evidence="1">
    <location>
        <position position="86"/>
    </location>
    <ligand>
        <name>L-glutamate</name>
        <dbReference type="ChEBI" id="CHEBI:29985"/>
    </ligand>
</feature>
<accession>J9F1A5</accession>
<dbReference type="Proteomes" id="UP000004810">
    <property type="component" value="Unassembled WGS sequence"/>
</dbReference>
<evidence type="ECO:0008006" key="4">
    <source>
        <dbReference type="Google" id="ProtNLM"/>
    </source>
</evidence>
<dbReference type="AlphaFoldDB" id="J9F1A5"/>
<evidence type="ECO:0000256" key="1">
    <source>
        <dbReference type="PIRSR" id="PIRSR600101-2"/>
    </source>
</evidence>
<feature type="binding site" evidence="1">
    <location>
        <begin position="62"/>
        <end position="63"/>
    </location>
    <ligand>
        <name>L-glutamate</name>
        <dbReference type="ChEBI" id="CHEBI:29985"/>
    </ligand>
</feature>
<dbReference type="GO" id="GO:0006751">
    <property type="term" value="P:glutathione catabolic process"/>
    <property type="evidence" value="ECO:0007669"/>
    <property type="project" value="InterPro"/>
</dbReference>
<dbReference type="InterPro" id="IPR029055">
    <property type="entry name" value="Ntn_hydrolases_N"/>
</dbReference>
<dbReference type="EMBL" id="ADBV01002342">
    <property type="protein sequence ID" value="EJW83232.1"/>
    <property type="molecule type" value="Genomic_DNA"/>
</dbReference>
<evidence type="ECO:0000313" key="2">
    <source>
        <dbReference type="EMBL" id="EJW83232.1"/>
    </source>
</evidence>
<name>J9F1A5_WUCBA</name>
<dbReference type="SUPFAM" id="SSF56235">
    <property type="entry name" value="N-terminal nucleophile aminohydrolases (Ntn hydrolases)"/>
    <property type="match status" value="1"/>
</dbReference>
<feature type="binding site" evidence="1">
    <location>
        <begin position="10"/>
        <end position="12"/>
    </location>
    <ligand>
        <name>L-glutamate</name>
        <dbReference type="ChEBI" id="CHEBI:29985"/>
    </ligand>
</feature>
<dbReference type="Pfam" id="PF01019">
    <property type="entry name" value="G_glu_transpept"/>
    <property type="match status" value="1"/>
</dbReference>
<reference evidence="3" key="1">
    <citation type="submission" date="2012-08" db="EMBL/GenBank/DDBJ databases">
        <title>The Genome Sequence of Wuchereria bancrofti.</title>
        <authorList>
            <person name="Nutman T.B."/>
            <person name="Fink D.L."/>
            <person name="Russ C."/>
            <person name="Young S."/>
            <person name="Zeng Q."/>
            <person name="Koehrsen M."/>
            <person name="Alvarado L."/>
            <person name="Berlin A."/>
            <person name="Chapman S.B."/>
            <person name="Chen Z."/>
            <person name="Freedman E."/>
            <person name="Gellesch M."/>
            <person name="Goldberg J."/>
            <person name="Griggs A."/>
            <person name="Gujja S."/>
            <person name="Heilman E.R."/>
            <person name="Heiman D."/>
            <person name="Hepburn T."/>
            <person name="Howarth C."/>
            <person name="Jen D."/>
            <person name="Larson L."/>
            <person name="Lewis B."/>
            <person name="Mehta T."/>
            <person name="Park D."/>
            <person name="Pearson M."/>
            <person name="Roberts A."/>
            <person name="Saif S."/>
            <person name="Shea T."/>
            <person name="Shenoy N."/>
            <person name="Sisk P."/>
            <person name="Stolte C."/>
            <person name="Sykes S."/>
            <person name="Walk T."/>
            <person name="White J."/>
            <person name="Yandava C."/>
            <person name="Haas B."/>
            <person name="Henn M.R."/>
            <person name="Nusbaum C."/>
            <person name="Birren B."/>
        </authorList>
    </citation>
    <scope>NUCLEOTIDE SEQUENCE [LARGE SCALE GENOMIC DNA]</scope>
    <source>
        <strain evidence="3">NA</strain>
    </source>
</reference>
<dbReference type="PRINTS" id="PR01210">
    <property type="entry name" value="GGTRANSPTASE"/>
</dbReference>
<dbReference type="InterPro" id="IPR043137">
    <property type="entry name" value="GGT_ssub_C"/>
</dbReference>
<gene>
    <name evidence="2" type="ORF">WUBG_05857</name>
</gene>
<dbReference type="GO" id="GO:0036374">
    <property type="term" value="F:glutathione hydrolase activity"/>
    <property type="evidence" value="ECO:0007669"/>
    <property type="project" value="InterPro"/>
</dbReference>
<comment type="caution">
    <text evidence="2">The sequence shown here is derived from an EMBL/GenBank/DDBJ whole genome shotgun (WGS) entry which is preliminary data.</text>
</comment>
<protein>
    <recommendedName>
        <fullName evidence="4">Gamma-glutamyltranspeptidase</fullName>
    </recommendedName>
</protein>
<dbReference type="InterPro" id="IPR000101">
    <property type="entry name" value="GGT_peptidase"/>
</dbReference>
<dbReference type="GO" id="GO:0005886">
    <property type="term" value="C:plasma membrane"/>
    <property type="evidence" value="ECO:0007669"/>
    <property type="project" value="TreeGrafter"/>
</dbReference>
<organism evidence="2 3">
    <name type="scientific">Wuchereria bancrofti</name>
    <dbReference type="NCBI Taxonomy" id="6293"/>
    <lineage>
        <taxon>Eukaryota</taxon>
        <taxon>Metazoa</taxon>
        <taxon>Ecdysozoa</taxon>
        <taxon>Nematoda</taxon>
        <taxon>Chromadorea</taxon>
        <taxon>Rhabditida</taxon>
        <taxon>Spirurina</taxon>
        <taxon>Spiruromorpha</taxon>
        <taxon>Filarioidea</taxon>
        <taxon>Onchocercidae</taxon>
        <taxon>Wuchereria</taxon>
    </lineage>
</organism>
<evidence type="ECO:0000313" key="3">
    <source>
        <dbReference type="Proteomes" id="UP000004810"/>
    </source>
</evidence>
<dbReference type="Gene3D" id="3.60.20.40">
    <property type="match status" value="1"/>
</dbReference>
<sequence length="185" mass="19993">MGNGVSSTSTVNRWFGAVVQSVDLGVVFNDEMDDFSTPGMANGFGFAPSESNFIEPGKKPMSSMSPMIVYNTKTGNIVMVAGASGGSKIISALAKPIVRVLFFNETIKEAIDAPTLHNQFTPDITQFEQTVPKELMDDLTQIFGQKFNKTTGFEGIAQGIVVDEDGTIYANGDYRRQSDMHPGGY</sequence>